<dbReference type="Gene3D" id="2.60.40.1120">
    <property type="entry name" value="Carboxypeptidase-like, regulatory domain"/>
    <property type="match status" value="1"/>
</dbReference>
<name>A0A3E1P6S9_9BACT</name>
<dbReference type="OrthoDB" id="1075473at2"/>
<sequence length="737" mass="82218">MLNKILTTILFLLLTTVAFGQAQITGSVTDNKKQAIPGVSVAIKDTYDGATTDSTGHFRIRTTEKGTVTVVASATGYETSTQTITLAAQPIQVSFALKEKISELNAVTVTAGAFGGGMGKKGLTVLSSLDVQTTAGANADISRAVNNLPGAQQISNQEGLFVRGGDSYEAKQFIDGSLVNRPYYLSASNIPTRGRYPATLFKGFAFSTGGYSALYGQALSSVLIMETIDLPQQSEANAFISPIQNSLGIQRLAKNQQSSFGFNYQYTNTSLYYALVKQTPDYFIRPRFHNADANFRIKTKNGMIKYYTTFSYNKLGVRTFNIDTVDMKNALTLSNYNWFNALSWKENLGDGWKMSLSASYSITHDSISSQLQDAHNVPQYTFEKYWLDTVNFRLDRRESLVQGKAVIEKRFSNLNTIRFGGEYWYSQYDFQYNTISKHLPDQLSAGFAETELYFTNSLVATIGIRAEYSSILQKAKVAPRASLAYRMGKGSTISAAFGQFYQKPENTYLQVTSALDYTQATHYIINYQRQVRGTFLRVEAFYKKYEDLIKTVPSYNNSGSGYAKGIELYFRDKTSFKHLDYSISYSYLDTKRDYLNYPTALMPGIAANHTATASVKHFFTRIGTGASLTYTFATGRPYYAIIPDSTGKAYYIKDQGKTNGYQTLDLSIYHLTRMGKAAAIWYASATNLPGRTNIAGYNYSYDARVKQPILPPAQRTFFVGLILNWGIDRRQDAIDNL</sequence>
<feature type="signal peptide" evidence="1">
    <location>
        <begin position="1"/>
        <end position="22"/>
    </location>
</feature>
<dbReference type="Proteomes" id="UP000261174">
    <property type="component" value="Unassembled WGS sequence"/>
</dbReference>
<dbReference type="SUPFAM" id="SSF56935">
    <property type="entry name" value="Porins"/>
    <property type="match status" value="1"/>
</dbReference>
<evidence type="ECO:0000313" key="2">
    <source>
        <dbReference type="EMBL" id="RFM35872.1"/>
    </source>
</evidence>
<organism evidence="2 3">
    <name type="scientific">Chitinophaga silvisoli</name>
    <dbReference type="NCBI Taxonomy" id="2291814"/>
    <lineage>
        <taxon>Bacteria</taxon>
        <taxon>Pseudomonadati</taxon>
        <taxon>Bacteroidota</taxon>
        <taxon>Chitinophagia</taxon>
        <taxon>Chitinophagales</taxon>
        <taxon>Chitinophagaceae</taxon>
        <taxon>Chitinophaga</taxon>
    </lineage>
</organism>
<evidence type="ECO:0000256" key="1">
    <source>
        <dbReference type="SAM" id="SignalP"/>
    </source>
</evidence>
<feature type="chain" id="PRO_5017766969" evidence="1">
    <location>
        <begin position="23"/>
        <end position="737"/>
    </location>
</feature>
<keyword evidence="1" id="KW-0732">Signal</keyword>
<dbReference type="Pfam" id="PF13715">
    <property type="entry name" value="CarbopepD_reg_2"/>
    <property type="match status" value="1"/>
</dbReference>
<dbReference type="SUPFAM" id="SSF49464">
    <property type="entry name" value="Carboxypeptidase regulatory domain-like"/>
    <property type="match status" value="1"/>
</dbReference>
<dbReference type="AlphaFoldDB" id="A0A3E1P6S9"/>
<keyword evidence="2" id="KW-0675">Receptor</keyword>
<gene>
    <name evidence="2" type="ORF">DXN04_10930</name>
</gene>
<accession>A0A3E1P6S9</accession>
<dbReference type="RefSeq" id="WP_116853352.1">
    <property type="nucleotide sequence ID" value="NZ_QTJV01000002.1"/>
</dbReference>
<reference evidence="2 3" key="1">
    <citation type="submission" date="2018-08" db="EMBL/GenBank/DDBJ databases">
        <title>Chitinophaga sp. K20C18050901, a novel bacterium isolated from forest soil.</title>
        <authorList>
            <person name="Wang C."/>
        </authorList>
    </citation>
    <scope>NUCLEOTIDE SEQUENCE [LARGE SCALE GENOMIC DNA]</scope>
    <source>
        <strain evidence="2 3">K20C18050901</strain>
    </source>
</reference>
<dbReference type="EMBL" id="QTJV01000002">
    <property type="protein sequence ID" value="RFM35872.1"/>
    <property type="molecule type" value="Genomic_DNA"/>
</dbReference>
<protein>
    <submittedName>
        <fullName evidence="2">TonB-dependent receptor</fullName>
    </submittedName>
</protein>
<proteinExistence type="predicted"/>
<keyword evidence="3" id="KW-1185">Reference proteome</keyword>
<comment type="caution">
    <text evidence="2">The sequence shown here is derived from an EMBL/GenBank/DDBJ whole genome shotgun (WGS) entry which is preliminary data.</text>
</comment>
<evidence type="ECO:0000313" key="3">
    <source>
        <dbReference type="Proteomes" id="UP000261174"/>
    </source>
</evidence>
<dbReference type="InterPro" id="IPR008969">
    <property type="entry name" value="CarboxyPept-like_regulatory"/>
</dbReference>